<dbReference type="Gene3D" id="3.30.70.20">
    <property type="match status" value="1"/>
</dbReference>
<dbReference type="InterPro" id="IPR023753">
    <property type="entry name" value="FAD/NAD-binding_dom"/>
</dbReference>
<evidence type="ECO:0000256" key="2">
    <source>
        <dbReference type="ARBA" id="ARBA00023004"/>
    </source>
</evidence>
<evidence type="ECO:0000313" key="8">
    <source>
        <dbReference type="Proteomes" id="UP000308889"/>
    </source>
</evidence>
<dbReference type="SUPFAM" id="SSF51971">
    <property type="entry name" value="Nucleotide-binding domain"/>
    <property type="match status" value="1"/>
</dbReference>
<feature type="compositionally biased region" description="Low complexity" evidence="4">
    <location>
        <begin position="123"/>
        <end position="136"/>
    </location>
</feature>
<feature type="transmembrane region" description="Helical" evidence="5">
    <location>
        <begin position="63"/>
        <end position="86"/>
    </location>
</feature>
<dbReference type="EMBL" id="CP040882">
    <property type="protein sequence ID" value="QDA55469.1"/>
    <property type="molecule type" value="Genomic_DNA"/>
</dbReference>
<keyword evidence="8" id="KW-1185">Reference proteome</keyword>
<reference evidence="8" key="1">
    <citation type="submission" date="2019-06" db="EMBL/GenBank/DDBJ databases">
        <authorList>
            <person name="Oh B.S."/>
        </authorList>
    </citation>
    <scope>NUCLEOTIDE SEQUENCE [LARGE SCALE GENOMIC DNA]</scope>
    <source>
        <strain evidence="8">KGMB03119</strain>
    </source>
</reference>
<dbReference type="PANTHER" id="PTHR42783">
    <property type="entry name" value="GLUTAMATE SYNTHASE [NADPH] SMALL CHAIN"/>
    <property type="match status" value="1"/>
</dbReference>
<dbReference type="InterPro" id="IPR036188">
    <property type="entry name" value="FAD/NAD-bd_sf"/>
</dbReference>
<evidence type="ECO:0000259" key="6">
    <source>
        <dbReference type="PROSITE" id="PS51379"/>
    </source>
</evidence>
<keyword evidence="5" id="KW-0812">Transmembrane</keyword>
<keyword evidence="5" id="KW-1133">Transmembrane helix</keyword>
<feature type="transmembrane region" description="Helical" evidence="5">
    <location>
        <begin position="7"/>
        <end position="26"/>
    </location>
</feature>
<dbReference type="PROSITE" id="PS51379">
    <property type="entry name" value="4FE4S_FER_2"/>
    <property type="match status" value="2"/>
</dbReference>
<dbReference type="SUPFAM" id="SSF54862">
    <property type="entry name" value="4Fe-4S ferredoxins"/>
    <property type="match status" value="1"/>
</dbReference>
<evidence type="ECO:0000313" key="7">
    <source>
        <dbReference type="EMBL" id="QDA55469.1"/>
    </source>
</evidence>
<feature type="region of interest" description="Disordered" evidence="4">
    <location>
        <begin position="105"/>
        <end position="137"/>
    </location>
</feature>
<keyword evidence="1" id="KW-0479">Metal-binding</keyword>
<sequence length="783" mass="84048">MKISSKVLRSLTAILFLLLTAAGLLWHTGWGTLSSFGWKDIALICPLGAIEVMLAEKTFIPQAFFGLLAVFLICTIFGRIFCGWVCPVPLLKRLFGQRDEVRIDEQKTRGKPGAPHEEKAEKAAAFSPSSARSAPANGVRDAEQNCSACASAREAHAETGNPSAPSSARNAGPLAVLAGALASSALFGFPVFCLICPVGLTFALLIALWRLFEVNDLSWSIAIFAGFLFLEIFVLRRWCGSFCPLGALMTLLSRFNRTFRPTVSRACLRHSKGLSCRVCATACPEGIRLTGPDAELGHEHCTKCRRCAESCPEGAITFPLIPGKVELSGAQKPKSLRRTGAPLPIEKRRTTFLPAVGTLTLSEMREQSARCIECGACVRACPQHPDIPAWMALLREERVRDAALMMLKAGRLPEICGRVCPSERLCESVCPVAGGAVPIAPLERAAVERVLARGWEPKRPVKTLKHSVAVIGAGPAGLAAADILAQAGLRVTVFDREPAAGGLLTFGIPAFKLEKELVLRRRRMLSRMGVEFRFGTKVGRDVPAAKLLEDADALFIAAGAEKPASPGIPGEEAKGVEQAKTYLATSAFRMLPEEIQKHAKAPRASAEVRGKRVVVIGSGDTAMDCLRAAIREGAADALAIARKHETQIRAIPSEVLAARKEGARFLFESIPQRICTDDSGSVKALEIRHVPSGEIRRIPADLILLACGFRTEPHAWMEALGVRFTDKGSIEAKNTRTNVPGIYAGGDAVRGAALAAEAVADGRDAAKAILSDLGLSEEPHHER</sequence>
<organism evidence="7 8">
    <name type="scientific">Sutterella faecalis</name>
    <dbReference type="NCBI Taxonomy" id="2584944"/>
    <lineage>
        <taxon>Bacteria</taxon>
        <taxon>Pseudomonadati</taxon>
        <taxon>Pseudomonadota</taxon>
        <taxon>Betaproteobacteria</taxon>
        <taxon>Burkholderiales</taxon>
        <taxon>Sutterellaceae</taxon>
        <taxon>Sutterella</taxon>
    </lineage>
</organism>
<keyword evidence="2" id="KW-0408">Iron</keyword>
<feature type="transmembrane region" description="Helical" evidence="5">
    <location>
        <begin position="217"/>
        <end position="235"/>
    </location>
</feature>
<evidence type="ECO:0000256" key="1">
    <source>
        <dbReference type="ARBA" id="ARBA00022723"/>
    </source>
</evidence>
<dbReference type="RefSeq" id="WP_139688886.1">
    <property type="nucleotide sequence ID" value="NZ_CP040882.1"/>
</dbReference>
<dbReference type="Pfam" id="PF14691">
    <property type="entry name" value="Fer4_20"/>
    <property type="match status" value="1"/>
</dbReference>
<dbReference type="Proteomes" id="UP000308889">
    <property type="component" value="Chromosome"/>
</dbReference>
<dbReference type="PROSITE" id="PS00198">
    <property type="entry name" value="4FE4S_FER_1"/>
    <property type="match status" value="2"/>
</dbReference>
<dbReference type="Pfam" id="PF12801">
    <property type="entry name" value="Fer4_5"/>
    <property type="match status" value="3"/>
</dbReference>
<keyword evidence="5" id="KW-0472">Membrane</keyword>
<gene>
    <name evidence="7" type="ORF">FG381_11305</name>
</gene>
<dbReference type="Gene3D" id="1.10.1060.10">
    <property type="entry name" value="Alpha-helical ferredoxin"/>
    <property type="match status" value="1"/>
</dbReference>
<dbReference type="Gene3D" id="3.50.50.60">
    <property type="entry name" value="FAD/NAD(P)-binding domain"/>
    <property type="match status" value="2"/>
</dbReference>
<name>A0ABX5VKR8_9BURK</name>
<keyword evidence="3" id="KW-0411">Iron-sulfur</keyword>
<proteinExistence type="predicted"/>
<dbReference type="InterPro" id="IPR017896">
    <property type="entry name" value="4Fe4S_Fe-S-bd"/>
</dbReference>
<evidence type="ECO:0000256" key="5">
    <source>
        <dbReference type="SAM" id="Phobius"/>
    </source>
</evidence>
<evidence type="ECO:0000256" key="3">
    <source>
        <dbReference type="ARBA" id="ARBA00023014"/>
    </source>
</evidence>
<dbReference type="PANTHER" id="PTHR42783:SF3">
    <property type="entry name" value="GLUTAMATE SYNTHASE [NADPH] SMALL CHAIN-RELATED"/>
    <property type="match status" value="1"/>
</dbReference>
<feature type="transmembrane region" description="Helical" evidence="5">
    <location>
        <begin position="186"/>
        <end position="211"/>
    </location>
</feature>
<dbReference type="SUPFAM" id="SSF46548">
    <property type="entry name" value="alpha-helical ferredoxin"/>
    <property type="match status" value="1"/>
</dbReference>
<evidence type="ECO:0000256" key="4">
    <source>
        <dbReference type="SAM" id="MobiDB-lite"/>
    </source>
</evidence>
<dbReference type="Pfam" id="PF07992">
    <property type="entry name" value="Pyr_redox_2"/>
    <property type="match status" value="1"/>
</dbReference>
<feature type="domain" description="4Fe-4S ferredoxin-type" evidence="6">
    <location>
        <begin position="362"/>
        <end position="384"/>
    </location>
</feature>
<feature type="compositionally biased region" description="Basic and acidic residues" evidence="4">
    <location>
        <begin position="105"/>
        <end position="122"/>
    </location>
</feature>
<accession>A0ABX5VKR8</accession>
<dbReference type="InterPro" id="IPR009051">
    <property type="entry name" value="Helical_ferredxn"/>
</dbReference>
<dbReference type="Pfam" id="PF00037">
    <property type="entry name" value="Fer4"/>
    <property type="match status" value="1"/>
</dbReference>
<protein>
    <submittedName>
        <fullName evidence="7">4Fe-4S dicluster domain-containing protein</fullName>
    </submittedName>
</protein>
<dbReference type="InterPro" id="IPR017900">
    <property type="entry name" value="4Fe4S_Fe_S_CS"/>
</dbReference>
<dbReference type="InterPro" id="IPR028261">
    <property type="entry name" value="DPD_II"/>
</dbReference>
<feature type="domain" description="4Fe-4S ferredoxin-type" evidence="6">
    <location>
        <begin position="292"/>
        <end position="321"/>
    </location>
</feature>
<dbReference type="PRINTS" id="PR00419">
    <property type="entry name" value="ADXRDTASE"/>
</dbReference>